<evidence type="ECO:0000256" key="1">
    <source>
        <dbReference type="ARBA" id="ARBA00001966"/>
    </source>
</evidence>
<evidence type="ECO:0000256" key="2">
    <source>
        <dbReference type="ARBA" id="ARBA00022485"/>
    </source>
</evidence>
<dbReference type="InterPro" id="IPR007197">
    <property type="entry name" value="rSAM"/>
</dbReference>
<dbReference type="CDD" id="cd01335">
    <property type="entry name" value="Radical_SAM"/>
    <property type="match status" value="1"/>
</dbReference>
<organism evidence="8 9">
    <name type="scientific">Desulforudis audaxviator (strain MP104C)</name>
    <dbReference type="NCBI Taxonomy" id="477974"/>
    <lineage>
        <taxon>Bacteria</taxon>
        <taxon>Bacillati</taxon>
        <taxon>Bacillota</taxon>
        <taxon>Clostridia</taxon>
        <taxon>Thermoanaerobacterales</taxon>
        <taxon>Candidatus Desulforudaceae</taxon>
        <taxon>Candidatus Desulforudis</taxon>
    </lineage>
</organism>
<keyword evidence="4" id="KW-0479">Metal-binding</keyword>
<dbReference type="PROSITE" id="PS51918">
    <property type="entry name" value="RADICAL_SAM"/>
    <property type="match status" value="1"/>
</dbReference>
<accession>B1I6H6</accession>
<dbReference type="eggNOG" id="COG1180">
    <property type="taxonomic scope" value="Bacteria"/>
</dbReference>
<dbReference type="InterPro" id="IPR013785">
    <property type="entry name" value="Aldolase_TIM"/>
</dbReference>
<reference evidence="9" key="1">
    <citation type="submission" date="2007-10" db="EMBL/GenBank/DDBJ databases">
        <title>Complete sequence of chromosome of Desulforudis audaxviator MP104C.</title>
        <authorList>
            <person name="Copeland A."/>
            <person name="Lucas S."/>
            <person name="Lapidus A."/>
            <person name="Barry K."/>
            <person name="Glavina del Rio T."/>
            <person name="Dalin E."/>
            <person name="Tice H."/>
            <person name="Bruce D."/>
            <person name="Pitluck S."/>
            <person name="Lowry S.R."/>
            <person name="Larimer F."/>
            <person name="Land M.L."/>
            <person name="Hauser L."/>
            <person name="Kyrpides N."/>
            <person name="Ivanova N.N."/>
            <person name="Richardson P."/>
        </authorList>
    </citation>
    <scope>NUCLEOTIDE SEQUENCE [LARGE SCALE GENOMIC DNA]</scope>
    <source>
        <strain evidence="9">MP104C</strain>
    </source>
</reference>
<reference evidence="8 9" key="2">
    <citation type="journal article" date="2008" name="Science">
        <title>Environmental genomics reveals a single-species ecosystem deep within Earth.</title>
        <authorList>
            <person name="Chivian D."/>
            <person name="Brodie E.L."/>
            <person name="Alm E.J."/>
            <person name="Culley D.E."/>
            <person name="Dehal P.S."/>
            <person name="Desantis T.Z."/>
            <person name="Gihring T.M."/>
            <person name="Lapidus A."/>
            <person name="Lin L.H."/>
            <person name="Lowry S.R."/>
            <person name="Moser D.P."/>
            <person name="Richardson P.M."/>
            <person name="Southam G."/>
            <person name="Wanger G."/>
            <person name="Pratt L.M."/>
            <person name="Andersen G.L."/>
            <person name="Hazen T.C."/>
            <person name="Brockman F.J."/>
            <person name="Arkin A.P."/>
            <person name="Onstott T.C."/>
        </authorList>
    </citation>
    <scope>NUCLEOTIDE SEQUENCE [LARGE SCALE GENOMIC DNA]</scope>
    <source>
        <strain evidence="8 9">MP104C</strain>
    </source>
</reference>
<sequence>MVIVKLLYADSDGVLYEDPELGAAAWTGAETVPFPEQEAVPLPPGSDLVLLPERAPVGWAAGRPVKDVRRLQGGGKLFAVAAVLPAGFTRTLLPAYRVYGRPPDLGLFGYTAVGARNGEFFAAAVHTDEEYRWNPLLYNDLTLPRRIKAKRRQFPKNRLVEHLAHCACAYHCLTAQNIFYARWEAGLPVSPACNADCLGCISRPPSGWCPPAGCCPAPQERIGFVPTVAEVVELGTSHLQDGVEPIISFGQGCEGEPLLQAQLLVAAVRGIRKATGRGTINLNTNGGDPAALAALGEAGLDSVRISLISAREETYLAYHRPRGFNLADVRRSLAAARARGVFVSLNLLVLPGLTDREEEVKALLELLQSEKVHMVQLRNLSADPYRLLTNLPPARGGILGVGHLIARLREIPGLRVGNFTIGSPKRY</sequence>
<keyword evidence="3" id="KW-0949">S-adenosyl-L-methionine</keyword>
<evidence type="ECO:0000313" key="8">
    <source>
        <dbReference type="EMBL" id="ACA60658.1"/>
    </source>
</evidence>
<gene>
    <name evidence="8" type="ordered locus">Daud_2171</name>
</gene>
<dbReference type="SFLD" id="SFLDG01109">
    <property type="entry name" value="Uncharacterised_Radical_SAM_Su"/>
    <property type="match status" value="1"/>
</dbReference>
<dbReference type="AlphaFoldDB" id="B1I6H6"/>
<proteinExistence type="predicted"/>
<dbReference type="GO" id="GO:0003824">
    <property type="term" value="F:catalytic activity"/>
    <property type="evidence" value="ECO:0007669"/>
    <property type="project" value="InterPro"/>
</dbReference>
<keyword evidence="9" id="KW-1185">Reference proteome</keyword>
<dbReference type="Gene3D" id="3.20.20.70">
    <property type="entry name" value="Aldolase class I"/>
    <property type="match status" value="1"/>
</dbReference>
<dbReference type="EMBL" id="CP000860">
    <property type="protein sequence ID" value="ACA60658.1"/>
    <property type="molecule type" value="Genomic_DNA"/>
</dbReference>
<dbReference type="SFLD" id="SFLDS00029">
    <property type="entry name" value="Radical_SAM"/>
    <property type="match status" value="1"/>
</dbReference>
<dbReference type="GO" id="GO:0051539">
    <property type="term" value="F:4 iron, 4 sulfur cluster binding"/>
    <property type="evidence" value="ECO:0007669"/>
    <property type="project" value="UniProtKB-KW"/>
</dbReference>
<dbReference type="KEGG" id="dau:Daud_2171"/>
<keyword evidence="2" id="KW-0004">4Fe-4S</keyword>
<dbReference type="PANTHER" id="PTHR30352:SF5">
    <property type="entry name" value="PYRUVATE FORMATE-LYASE 1-ACTIVATING ENZYME"/>
    <property type="match status" value="1"/>
</dbReference>
<dbReference type="SMART" id="SM00729">
    <property type="entry name" value="Elp3"/>
    <property type="match status" value="1"/>
</dbReference>
<dbReference type="InterPro" id="IPR034457">
    <property type="entry name" value="Organic_radical-activating"/>
</dbReference>
<dbReference type="HOGENOM" id="CLU_645348_0_0_9"/>
<dbReference type="InterPro" id="IPR058240">
    <property type="entry name" value="rSAM_sf"/>
</dbReference>
<comment type="cofactor">
    <cofactor evidence="1">
        <name>[4Fe-4S] cluster</name>
        <dbReference type="ChEBI" id="CHEBI:49883"/>
    </cofactor>
</comment>
<protein>
    <submittedName>
        <fullName evidence="8">Radical SAM domain protein</fullName>
    </submittedName>
</protein>
<evidence type="ECO:0000256" key="3">
    <source>
        <dbReference type="ARBA" id="ARBA00022691"/>
    </source>
</evidence>
<evidence type="ECO:0000256" key="6">
    <source>
        <dbReference type="ARBA" id="ARBA00023014"/>
    </source>
</evidence>
<dbReference type="Pfam" id="PF04055">
    <property type="entry name" value="Radical_SAM"/>
    <property type="match status" value="1"/>
</dbReference>
<evidence type="ECO:0000256" key="4">
    <source>
        <dbReference type="ARBA" id="ARBA00022723"/>
    </source>
</evidence>
<dbReference type="Proteomes" id="UP000008544">
    <property type="component" value="Chromosome"/>
</dbReference>
<name>B1I6H6_DESAP</name>
<dbReference type="STRING" id="477974.Daud_2171"/>
<dbReference type="SUPFAM" id="SSF102114">
    <property type="entry name" value="Radical SAM enzymes"/>
    <property type="match status" value="1"/>
</dbReference>
<dbReference type="PANTHER" id="PTHR30352">
    <property type="entry name" value="PYRUVATE FORMATE-LYASE-ACTIVATING ENZYME"/>
    <property type="match status" value="1"/>
</dbReference>
<dbReference type="InterPro" id="IPR006638">
    <property type="entry name" value="Elp3/MiaA/NifB-like_rSAM"/>
</dbReference>
<evidence type="ECO:0000313" key="9">
    <source>
        <dbReference type="Proteomes" id="UP000008544"/>
    </source>
</evidence>
<evidence type="ECO:0000259" key="7">
    <source>
        <dbReference type="PROSITE" id="PS51918"/>
    </source>
</evidence>
<keyword evidence="6" id="KW-0411">Iron-sulfur</keyword>
<feature type="domain" description="Radical SAM core" evidence="7">
    <location>
        <begin position="179"/>
        <end position="415"/>
    </location>
</feature>
<dbReference type="GO" id="GO:0046872">
    <property type="term" value="F:metal ion binding"/>
    <property type="evidence" value="ECO:0007669"/>
    <property type="project" value="UniProtKB-KW"/>
</dbReference>
<evidence type="ECO:0000256" key="5">
    <source>
        <dbReference type="ARBA" id="ARBA00023004"/>
    </source>
</evidence>
<keyword evidence="5" id="KW-0408">Iron</keyword>